<dbReference type="GO" id="GO:0030973">
    <property type="term" value="F:molybdate ion binding"/>
    <property type="evidence" value="ECO:0007669"/>
    <property type="project" value="TreeGrafter"/>
</dbReference>
<dbReference type="PANTHER" id="PTHR30632:SF0">
    <property type="entry name" value="SULFATE-BINDING PROTEIN"/>
    <property type="match status" value="1"/>
</dbReference>
<dbReference type="PANTHER" id="PTHR30632">
    <property type="entry name" value="MOLYBDATE-BINDING PERIPLASMIC PROTEIN"/>
    <property type="match status" value="1"/>
</dbReference>
<dbReference type="Proteomes" id="UP000717624">
    <property type="component" value="Unassembled WGS sequence"/>
</dbReference>
<keyword evidence="8" id="KW-1185">Reference proteome</keyword>
<evidence type="ECO:0000313" key="8">
    <source>
        <dbReference type="Proteomes" id="UP000717624"/>
    </source>
</evidence>
<evidence type="ECO:0000256" key="1">
    <source>
        <dbReference type="ARBA" id="ARBA00009175"/>
    </source>
</evidence>
<dbReference type="Gene3D" id="3.40.190.10">
    <property type="entry name" value="Periplasmic binding protein-like II"/>
    <property type="match status" value="2"/>
</dbReference>
<comment type="caution">
    <text evidence="7">The sequence shown here is derived from an EMBL/GenBank/DDBJ whole genome shotgun (WGS) entry which is preliminary data.</text>
</comment>
<feature type="signal peptide" evidence="6">
    <location>
        <begin position="1"/>
        <end position="19"/>
    </location>
</feature>
<evidence type="ECO:0000256" key="2">
    <source>
        <dbReference type="ARBA" id="ARBA00022505"/>
    </source>
</evidence>
<dbReference type="FunFam" id="3.40.190.10:FF:000035">
    <property type="entry name" value="Molybdate ABC transporter substrate-binding protein"/>
    <property type="match status" value="1"/>
</dbReference>
<gene>
    <name evidence="7" type="ORF">JOD01_002258</name>
</gene>
<keyword evidence="2 5" id="KW-0500">Molybdenum</keyword>
<dbReference type="GO" id="GO:1901359">
    <property type="term" value="F:tungstate binding"/>
    <property type="evidence" value="ECO:0007669"/>
    <property type="project" value="UniProtKB-ARBA"/>
</dbReference>
<feature type="binding site" evidence="5">
    <location>
        <position position="201"/>
    </location>
    <ligand>
        <name>molybdate</name>
        <dbReference type="ChEBI" id="CHEBI:36264"/>
    </ligand>
</feature>
<evidence type="ECO:0000256" key="5">
    <source>
        <dbReference type="PIRSR" id="PIRSR004846-1"/>
    </source>
</evidence>
<feature type="binding site" evidence="5">
    <location>
        <position position="183"/>
    </location>
    <ligand>
        <name>molybdate</name>
        <dbReference type="ChEBI" id="CHEBI:36264"/>
    </ligand>
</feature>
<dbReference type="Pfam" id="PF13531">
    <property type="entry name" value="SBP_bac_11"/>
    <property type="match status" value="1"/>
</dbReference>
<dbReference type="InterPro" id="IPR050682">
    <property type="entry name" value="ModA/WtpA"/>
</dbReference>
<dbReference type="PROSITE" id="PS51257">
    <property type="entry name" value="PROKAR_LIPOPROTEIN"/>
    <property type="match status" value="1"/>
</dbReference>
<keyword evidence="4 6" id="KW-0732">Signal</keyword>
<name>A0A938Y1F2_9BACL</name>
<evidence type="ECO:0000256" key="4">
    <source>
        <dbReference type="ARBA" id="ARBA00022729"/>
    </source>
</evidence>
<reference evidence="7" key="1">
    <citation type="submission" date="2021-01" db="EMBL/GenBank/DDBJ databases">
        <title>Genomic Encyclopedia of Type Strains, Phase IV (KMG-IV): sequencing the most valuable type-strain genomes for metagenomic binning, comparative biology and taxonomic classification.</title>
        <authorList>
            <person name="Goeker M."/>
        </authorList>
    </citation>
    <scope>NUCLEOTIDE SEQUENCE</scope>
    <source>
        <strain evidence="7">DSM 25523</strain>
    </source>
</reference>
<protein>
    <submittedName>
        <fullName evidence="7">Molybdate transport system substrate-binding protein</fullName>
    </submittedName>
</protein>
<feature type="chain" id="PRO_5039542342" evidence="6">
    <location>
        <begin position="20"/>
        <end position="264"/>
    </location>
</feature>
<dbReference type="NCBIfam" id="TIGR01256">
    <property type="entry name" value="modA"/>
    <property type="match status" value="1"/>
</dbReference>
<organism evidence="7 8">
    <name type="scientific">Brevibacillus fulvus</name>
    <dbReference type="NCBI Taxonomy" id="1125967"/>
    <lineage>
        <taxon>Bacteria</taxon>
        <taxon>Bacillati</taxon>
        <taxon>Bacillota</taxon>
        <taxon>Bacilli</taxon>
        <taxon>Bacillales</taxon>
        <taxon>Paenibacillaceae</taxon>
        <taxon>Brevibacillus</taxon>
    </lineage>
</organism>
<dbReference type="AlphaFoldDB" id="A0A938Y1F2"/>
<dbReference type="SUPFAM" id="SSF53850">
    <property type="entry name" value="Periplasmic binding protein-like II"/>
    <property type="match status" value="1"/>
</dbReference>
<feature type="binding site" evidence="5">
    <location>
        <position position="74"/>
    </location>
    <ligand>
        <name>molybdate</name>
        <dbReference type="ChEBI" id="CHEBI:36264"/>
    </ligand>
</feature>
<evidence type="ECO:0000313" key="7">
    <source>
        <dbReference type="EMBL" id="MBM7590654.1"/>
    </source>
</evidence>
<dbReference type="InterPro" id="IPR041879">
    <property type="entry name" value="YvgL-like_PBP2"/>
</dbReference>
<sequence>MSKQVTLLAIMGIIFSLLAGCAQPEASTDKKTEQAEVELTISAAASLMDALNESKAVFEQKYPGMKLTYNFGGSGKLAQQITQGAPADLFLSASAKDMDRLQAKELLLADSRRDFARNELVLIAPQNSPLSIDSFDQIDPAAVRHFAIGEPASVPAGTYAKQVLQNLKLWEEIQPKLVFSSDVRQVLAYVESGDADVGVIYSSDAVIGKGIKVLATAQSQWHEPIVYPGAVLAASAHPAEAQRFLAFIMSEEGKRILQKYGFQT</sequence>
<dbReference type="EMBL" id="JAFBEB010000006">
    <property type="protein sequence ID" value="MBM7590654.1"/>
    <property type="molecule type" value="Genomic_DNA"/>
</dbReference>
<accession>A0A938Y1F2</accession>
<dbReference type="GO" id="GO:0015689">
    <property type="term" value="P:molybdate ion transport"/>
    <property type="evidence" value="ECO:0007669"/>
    <property type="project" value="InterPro"/>
</dbReference>
<evidence type="ECO:0000256" key="6">
    <source>
        <dbReference type="SAM" id="SignalP"/>
    </source>
</evidence>
<dbReference type="CDD" id="cd13537">
    <property type="entry name" value="PBP2_YvgL_like"/>
    <property type="match status" value="1"/>
</dbReference>
<proteinExistence type="inferred from homology"/>
<dbReference type="PIRSF" id="PIRSF004846">
    <property type="entry name" value="ModA"/>
    <property type="match status" value="1"/>
</dbReference>
<evidence type="ECO:0000256" key="3">
    <source>
        <dbReference type="ARBA" id="ARBA00022723"/>
    </source>
</evidence>
<comment type="similarity">
    <text evidence="1">Belongs to the bacterial solute-binding protein ModA family.</text>
</comment>
<dbReference type="InterPro" id="IPR005950">
    <property type="entry name" value="ModA"/>
</dbReference>
<keyword evidence="3 5" id="KW-0479">Metal-binding</keyword>
<feature type="binding site" evidence="5">
    <location>
        <position position="46"/>
    </location>
    <ligand>
        <name>molybdate</name>
        <dbReference type="ChEBI" id="CHEBI:36264"/>
    </ligand>
</feature>
<dbReference type="GO" id="GO:0046872">
    <property type="term" value="F:metal ion binding"/>
    <property type="evidence" value="ECO:0007669"/>
    <property type="project" value="UniProtKB-KW"/>
</dbReference>
<feature type="binding site" evidence="5">
    <location>
        <position position="156"/>
    </location>
    <ligand>
        <name>molybdate</name>
        <dbReference type="ChEBI" id="CHEBI:36264"/>
    </ligand>
</feature>